<dbReference type="InterPro" id="IPR012846">
    <property type="entry name" value="Acetolactate_synth_lsu"/>
</dbReference>
<dbReference type="AlphaFoldDB" id="A0A7S0PYD8"/>
<dbReference type="GO" id="GO:0005739">
    <property type="term" value="C:mitochondrion"/>
    <property type="evidence" value="ECO:0007669"/>
    <property type="project" value="TreeGrafter"/>
</dbReference>
<keyword evidence="7 11" id="KW-0479">Metal-binding</keyword>
<dbReference type="Gene3D" id="3.40.50.970">
    <property type="match status" value="2"/>
</dbReference>
<evidence type="ECO:0000256" key="8">
    <source>
        <dbReference type="ARBA" id="ARBA00022842"/>
    </source>
</evidence>
<sequence length="632" mass="68306">MLCRARSATRRAAAIVAPHAVASWARPLALATQRRWRSTMPDEDDDADEDLRFSGLTGAQLLHESLVDCGVDTVFGYSGGANLPVLDQFNQSPIRFVMNRSEQCCGHAAEGYARASGKVGVVLTTSGPGLTNIITPLQDARGDSTPIVALSGQVPTSAVGTDAFQECLAVDLTRPCTKWSYQVRSVEEIRAVMHEAFYVASSGKPGPVHIDLPKDVMTAVLRGSTPLLPLKPPTVQAEPASLHAVAKLLSVAKKPIFYVGQGAVAAKEELLALAELSDVPVTTTLHAMGVFNEFHPLSMHMLGMHGAAYANYAIQESDLIVAIGSRFDDRTTGVLNKYAPEARLAHEEGRGGLVHFDIETSQFGRVVNPTVAVAGDCKESLRMLLPIVERQARPEWRARCTQLKNDFPFSYTPAPDGQLKTQSVIDALNTGFHETRDKLCVSTGVGNHQMMACQFLRWTTPRSIVSSGSLGTMGFGLPAAIGAQMACPDRTVLLIDGDSSFNMTLNDLGTVKEHQLPIKMAIMNDGRQQMVHVWQKLFFDNRIVATDNVNPDYVALAKAYDIEAFSCESTEELPAAIERFVNAKGPILVDFKCVPDICLPMVAPGKGLDEMFLPGSITLESEAPKMEGMAPS</sequence>
<dbReference type="InterPro" id="IPR045229">
    <property type="entry name" value="TPP_enz"/>
</dbReference>
<comment type="pathway">
    <text evidence="1 11">Amino-acid biosynthesis; L-isoleucine biosynthesis; L-isoleucine from 2-oxobutanoate: step 1/4.</text>
</comment>
<dbReference type="InterPro" id="IPR012001">
    <property type="entry name" value="Thiamin_PyroP_enz_TPP-bd_dom"/>
</dbReference>
<evidence type="ECO:0000259" key="13">
    <source>
        <dbReference type="Pfam" id="PF02775"/>
    </source>
</evidence>
<evidence type="ECO:0000313" key="15">
    <source>
        <dbReference type="EMBL" id="CAD8599091.1"/>
    </source>
</evidence>
<comment type="pathway">
    <text evidence="2 11">Amino-acid biosynthesis; L-valine biosynthesis; L-valine from pyruvate: step 1/4.</text>
</comment>
<name>A0A7S0PYD8_9EUKA</name>
<evidence type="ECO:0000259" key="14">
    <source>
        <dbReference type="Pfam" id="PF02776"/>
    </source>
</evidence>
<evidence type="ECO:0000256" key="2">
    <source>
        <dbReference type="ARBA" id="ARBA00005025"/>
    </source>
</evidence>
<feature type="domain" description="Thiamine pyrophosphate enzyme N-terminal TPP-binding" evidence="14">
    <location>
        <begin position="57"/>
        <end position="167"/>
    </location>
</feature>
<dbReference type="GO" id="GO:0000287">
    <property type="term" value="F:magnesium ion binding"/>
    <property type="evidence" value="ECO:0007669"/>
    <property type="project" value="UniProtKB-UniRule"/>
</dbReference>
<evidence type="ECO:0000256" key="7">
    <source>
        <dbReference type="ARBA" id="ARBA00022723"/>
    </source>
</evidence>
<dbReference type="Gene3D" id="3.40.50.1220">
    <property type="entry name" value="TPP-binding domain"/>
    <property type="match status" value="1"/>
</dbReference>
<dbReference type="FunFam" id="3.40.50.970:FF:000007">
    <property type="entry name" value="Acetolactate synthase"/>
    <property type="match status" value="1"/>
</dbReference>
<reference evidence="15" key="1">
    <citation type="submission" date="2021-01" db="EMBL/GenBank/DDBJ databases">
        <authorList>
            <person name="Corre E."/>
            <person name="Pelletier E."/>
            <person name="Niang G."/>
            <person name="Scheremetjew M."/>
            <person name="Finn R."/>
            <person name="Kale V."/>
            <person name="Holt S."/>
            <person name="Cochrane G."/>
            <person name="Meng A."/>
            <person name="Brown T."/>
            <person name="Cohen L."/>
        </authorList>
    </citation>
    <scope>NUCLEOTIDE SEQUENCE</scope>
    <source>
        <strain evidence="15">PLY182g</strain>
    </source>
</reference>
<dbReference type="UniPathway" id="UPA00049">
    <property type="reaction ID" value="UER00059"/>
</dbReference>
<keyword evidence="9 11" id="KW-0786">Thiamine pyrophosphate</keyword>
<evidence type="ECO:0000256" key="9">
    <source>
        <dbReference type="ARBA" id="ARBA00023052"/>
    </source>
</evidence>
<dbReference type="Pfam" id="PF02776">
    <property type="entry name" value="TPP_enzyme_N"/>
    <property type="match status" value="1"/>
</dbReference>
<evidence type="ECO:0000256" key="4">
    <source>
        <dbReference type="ARBA" id="ARBA00013145"/>
    </source>
</evidence>
<evidence type="ECO:0000256" key="3">
    <source>
        <dbReference type="ARBA" id="ARBA00007812"/>
    </source>
</evidence>
<evidence type="ECO:0000256" key="5">
    <source>
        <dbReference type="ARBA" id="ARBA00022605"/>
    </source>
</evidence>
<dbReference type="GO" id="GO:0009099">
    <property type="term" value="P:L-valine biosynthetic process"/>
    <property type="evidence" value="ECO:0007669"/>
    <property type="project" value="UniProtKB-UniPathway"/>
</dbReference>
<keyword evidence="8 11" id="KW-0460">Magnesium</keyword>
<comment type="catalytic activity">
    <reaction evidence="11">
        <text>2 pyruvate + H(+) = (2S)-2-acetolactate + CO2</text>
        <dbReference type="Rhea" id="RHEA:25249"/>
        <dbReference type="ChEBI" id="CHEBI:15361"/>
        <dbReference type="ChEBI" id="CHEBI:15378"/>
        <dbReference type="ChEBI" id="CHEBI:16526"/>
        <dbReference type="ChEBI" id="CHEBI:58476"/>
        <dbReference type="EC" id="2.2.1.6"/>
    </reaction>
</comment>
<dbReference type="EMBL" id="HBEY01005014">
    <property type="protein sequence ID" value="CAD8599091.1"/>
    <property type="molecule type" value="Transcribed_RNA"/>
</dbReference>
<dbReference type="CDD" id="cd02015">
    <property type="entry name" value="TPP_AHAS"/>
    <property type="match status" value="1"/>
</dbReference>
<dbReference type="InterPro" id="IPR012000">
    <property type="entry name" value="Thiamin_PyroP_enz_cen_dom"/>
</dbReference>
<dbReference type="SUPFAM" id="SSF52467">
    <property type="entry name" value="DHS-like NAD/FAD-binding domain"/>
    <property type="match status" value="1"/>
</dbReference>
<evidence type="ECO:0000259" key="12">
    <source>
        <dbReference type="Pfam" id="PF00205"/>
    </source>
</evidence>
<dbReference type="GO" id="GO:0005948">
    <property type="term" value="C:acetolactate synthase complex"/>
    <property type="evidence" value="ECO:0007669"/>
    <property type="project" value="TreeGrafter"/>
</dbReference>
<feature type="domain" description="Thiamine pyrophosphate enzyme TPP-binding" evidence="13">
    <location>
        <begin position="444"/>
        <end position="591"/>
    </location>
</feature>
<dbReference type="GO" id="GO:0030976">
    <property type="term" value="F:thiamine pyrophosphate binding"/>
    <property type="evidence" value="ECO:0007669"/>
    <property type="project" value="UniProtKB-UniRule"/>
</dbReference>
<evidence type="ECO:0000256" key="1">
    <source>
        <dbReference type="ARBA" id="ARBA00004974"/>
    </source>
</evidence>
<keyword evidence="6 11" id="KW-0808">Transferase</keyword>
<accession>A0A7S0PYD8</accession>
<dbReference type="GO" id="GO:0003984">
    <property type="term" value="F:acetolactate synthase activity"/>
    <property type="evidence" value="ECO:0007669"/>
    <property type="project" value="UniProtKB-EC"/>
</dbReference>
<dbReference type="FunFam" id="3.40.50.1220:FF:000008">
    <property type="entry name" value="Acetolactate synthase"/>
    <property type="match status" value="1"/>
</dbReference>
<dbReference type="Pfam" id="PF02775">
    <property type="entry name" value="TPP_enzyme_C"/>
    <property type="match status" value="1"/>
</dbReference>
<dbReference type="GO" id="GO:0050660">
    <property type="term" value="F:flavin adenine dinucleotide binding"/>
    <property type="evidence" value="ECO:0007669"/>
    <property type="project" value="InterPro"/>
</dbReference>
<dbReference type="PANTHER" id="PTHR18968:SF13">
    <property type="entry name" value="ACETOLACTATE SYNTHASE CATALYTIC SUBUNIT, MITOCHONDRIAL"/>
    <property type="match status" value="1"/>
</dbReference>
<dbReference type="Pfam" id="PF00205">
    <property type="entry name" value="TPP_enzyme_M"/>
    <property type="match status" value="1"/>
</dbReference>
<comment type="cofactor">
    <cofactor evidence="11">
        <name>thiamine diphosphate</name>
        <dbReference type="ChEBI" id="CHEBI:58937"/>
    </cofactor>
    <text evidence="11">Binds 1 thiamine pyrophosphate per subunit.</text>
</comment>
<dbReference type="PROSITE" id="PS00187">
    <property type="entry name" value="TPP_ENZYMES"/>
    <property type="match status" value="1"/>
</dbReference>
<comment type="cofactor">
    <cofactor evidence="11">
        <name>Mg(2+)</name>
        <dbReference type="ChEBI" id="CHEBI:18420"/>
    </cofactor>
    <text evidence="11">Binds 1 Mg(2+) ion per subunit.</text>
</comment>
<dbReference type="GO" id="GO:0009097">
    <property type="term" value="P:isoleucine biosynthetic process"/>
    <property type="evidence" value="ECO:0007669"/>
    <property type="project" value="UniProtKB-UniPathway"/>
</dbReference>
<organism evidence="15">
    <name type="scientific">Coccolithus braarudii</name>
    <dbReference type="NCBI Taxonomy" id="221442"/>
    <lineage>
        <taxon>Eukaryota</taxon>
        <taxon>Haptista</taxon>
        <taxon>Haptophyta</taxon>
        <taxon>Prymnesiophyceae</taxon>
        <taxon>Coccolithales</taxon>
        <taxon>Coccolithaceae</taxon>
        <taxon>Coccolithus</taxon>
    </lineage>
</organism>
<dbReference type="CDD" id="cd07035">
    <property type="entry name" value="TPP_PYR_POX_like"/>
    <property type="match status" value="1"/>
</dbReference>
<dbReference type="SUPFAM" id="SSF52518">
    <property type="entry name" value="Thiamin diphosphate-binding fold (THDP-binding)"/>
    <property type="match status" value="2"/>
</dbReference>
<evidence type="ECO:0000256" key="11">
    <source>
        <dbReference type="RuleBase" id="RU003591"/>
    </source>
</evidence>
<dbReference type="EC" id="2.2.1.6" evidence="4 11"/>
<keyword evidence="5 11" id="KW-0028">Amino-acid biosynthesis</keyword>
<evidence type="ECO:0000256" key="10">
    <source>
        <dbReference type="ARBA" id="ARBA00023304"/>
    </source>
</evidence>
<comment type="similarity">
    <text evidence="3 11">Belongs to the TPP enzyme family.</text>
</comment>
<feature type="domain" description="Thiamine pyrophosphate enzyme central" evidence="12">
    <location>
        <begin position="243"/>
        <end position="384"/>
    </location>
</feature>
<proteinExistence type="inferred from homology"/>
<dbReference type="InterPro" id="IPR000399">
    <property type="entry name" value="TPP-bd_CS"/>
</dbReference>
<dbReference type="UniPathway" id="UPA00047">
    <property type="reaction ID" value="UER00055"/>
</dbReference>
<evidence type="ECO:0000256" key="6">
    <source>
        <dbReference type="ARBA" id="ARBA00022679"/>
    </source>
</evidence>
<dbReference type="PANTHER" id="PTHR18968">
    <property type="entry name" value="THIAMINE PYROPHOSPHATE ENZYMES"/>
    <property type="match status" value="1"/>
</dbReference>
<dbReference type="NCBIfam" id="TIGR00118">
    <property type="entry name" value="acolac_lg"/>
    <property type="match status" value="1"/>
</dbReference>
<keyword evidence="10 11" id="KW-0100">Branched-chain amino acid biosynthesis</keyword>
<dbReference type="InterPro" id="IPR029035">
    <property type="entry name" value="DHS-like_NAD/FAD-binding_dom"/>
</dbReference>
<protein>
    <recommendedName>
        <fullName evidence="4 11">Acetolactate synthase</fullName>
        <ecNumber evidence="4 11">2.2.1.6</ecNumber>
    </recommendedName>
</protein>
<dbReference type="InterPro" id="IPR029061">
    <property type="entry name" value="THDP-binding"/>
</dbReference>
<gene>
    <name evidence="15" type="ORF">CPEL01642_LOCUS2421</name>
</gene>
<dbReference type="InterPro" id="IPR039368">
    <property type="entry name" value="AHAS_TPP"/>
</dbReference>
<dbReference type="InterPro" id="IPR011766">
    <property type="entry name" value="TPP_enzyme_TPP-bd"/>
</dbReference>